<keyword evidence="3" id="KW-1185">Reference proteome</keyword>
<evidence type="ECO:0000256" key="1">
    <source>
        <dbReference type="SAM" id="MobiDB-lite"/>
    </source>
</evidence>
<dbReference type="Proteomes" id="UP000026960">
    <property type="component" value="Chromosome 4"/>
</dbReference>
<reference evidence="2" key="2">
    <citation type="submission" date="2015-03" db="UniProtKB">
        <authorList>
            <consortium name="EnsemblPlants"/>
        </authorList>
    </citation>
    <scope>IDENTIFICATION</scope>
</reference>
<dbReference type="EnsemblPlants" id="OBART04G17840.1">
    <property type="protein sequence ID" value="OBART04G17840.1"/>
    <property type="gene ID" value="OBART04G17840"/>
</dbReference>
<accession>A0A0D3FXM6</accession>
<evidence type="ECO:0008006" key="4">
    <source>
        <dbReference type="Google" id="ProtNLM"/>
    </source>
</evidence>
<evidence type="ECO:0000313" key="3">
    <source>
        <dbReference type="Proteomes" id="UP000026960"/>
    </source>
</evidence>
<evidence type="ECO:0000313" key="2">
    <source>
        <dbReference type="EnsemblPlants" id="OBART04G17840.1"/>
    </source>
</evidence>
<reference evidence="2" key="1">
    <citation type="journal article" date="2009" name="Rice">
        <title>De Novo Next Generation Sequencing of Plant Genomes.</title>
        <authorList>
            <person name="Rounsley S."/>
            <person name="Marri P.R."/>
            <person name="Yu Y."/>
            <person name="He R."/>
            <person name="Sisneros N."/>
            <person name="Goicoechea J.L."/>
            <person name="Lee S.J."/>
            <person name="Angelova A."/>
            <person name="Kudrna D."/>
            <person name="Luo M."/>
            <person name="Affourtit J."/>
            <person name="Desany B."/>
            <person name="Knight J."/>
            <person name="Niazi F."/>
            <person name="Egholm M."/>
            <person name="Wing R.A."/>
        </authorList>
    </citation>
    <scope>NUCLEOTIDE SEQUENCE [LARGE SCALE GENOMIC DNA]</scope>
    <source>
        <strain evidence="2">cv. IRGC 105608</strain>
    </source>
</reference>
<dbReference type="AlphaFoldDB" id="A0A0D3FXM6"/>
<protein>
    <recommendedName>
        <fullName evidence="4">DUF834 domain-containing protein</fullName>
    </recommendedName>
</protein>
<feature type="compositionally biased region" description="Gly residues" evidence="1">
    <location>
        <begin position="44"/>
        <end position="63"/>
    </location>
</feature>
<sequence>MERSGTSGGMEEEAEAAAMAGWKRRRRRGCVKITPALLYKRAGLDGGGPYDEGRNQAGGGLPHGGTTASETPDLGTPPDSSNNETSGM</sequence>
<feature type="region of interest" description="Disordered" evidence="1">
    <location>
        <begin position="1"/>
        <end position="26"/>
    </location>
</feature>
<proteinExistence type="predicted"/>
<feature type="compositionally biased region" description="Polar residues" evidence="1">
    <location>
        <begin position="78"/>
        <end position="88"/>
    </location>
</feature>
<organism evidence="2">
    <name type="scientific">Oryza barthii</name>
    <dbReference type="NCBI Taxonomy" id="65489"/>
    <lineage>
        <taxon>Eukaryota</taxon>
        <taxon>Viridiplantae</taxon>
        <taxon>Streptophyta</taxon>
        <taxon>Embryophyta</taxon>
        <taxon>Tracheophyta</taxon>
        <taxon>Spermatophyta</taxon>
        <taxon>Magnoliopsida</taxon>
        <taxon>Liliopsida</taxon>
        <taxon>Poales</taxon>
        <taxon>Poaceae</taxon>
        <taxon>BOP clade</taxon>
        <taxon>Oryzoideae</taxon>
        <taxon>Oryzeae</taxon>
        <taxon>Oryzinae</taxon>
        <taxon>Oryza</taxon>
    </lineage>
</organism>
<feature type="region of interest" description="Disordered" evidence="1">
    <location>
        <begin position="41"/>
        <end position="88"/>
    </location>
</feature>
<name>A0A0D3FXM6_9ORYZ</name>
<dbReference type="Gramene" id="OBART04G17840.1">
    <property type="protein sequence ID" value="OBART04G17840.1"/>
    <property type="gene ID" value="OBART04G17840"/>
</dbReference>